<dbReference type="GO" id="GO:0022625">
    <property type="term" value="C:cytosolic large ribosomal subunit"/>
    <property type="evidence" value="ECO:0007669"/>
    <property type="project" value="TreeGrafter"/>
</dbReference>
<evidence type="ECO:0000256" key="2">
    <source>
        <dbReference type="ARBA" id="ARBA00022980"/>
    </source>
</evidence>
<evidence type="ECO:0000256" key="1">
    <source>
        <dbReference type="ARBA" id="ARBA00005781"/>
    </source>
</evidence>
<keyword evidence="2 5" id="KW-0689">Ribosomal protein</keyword>
<dbReference type="PIRSF" id="PIRSF002191">
    <property type="entry name" value="Ribosomal_L19"/>
    <property type="match status" value="1"/>
</dbReference>
<dbReference type="EMBL" id="VRYZ01000004">
    <property type="protein sequence ID" value="TXS91668.1"/>
    <property type="molecule type" value="Genomic_DNA"/>
</dbReference>
<dbReference type="InterPro" id="IPR018257">
    <property type="entry name" value="Ribosomal_bL19_CS"/>
</dbReference>
<gene>
    <name evidence="5" type="primary">rplS</name>
    <name evidence="7" type="ORF">FVW59_10940</name>
</gene>
<comment type="caution">
    <text evidence="7">The sequence shown here is derived from an EMBL/GenBank/DDBJ whole genome shotgun (WGS) entry which is preliminary data.</text>
</comment>
<dbReference type="NCBIfam" id="TIGR01024">
    <property type="entry name" value="rplS_bact"/>
    <property type="match status" value="1"/>
</dbReference>
<evidence type="ECO:0000256" key="3">
    <source>
        <dbReference type="ARBA" id="ARBA00023274"/>
    </source>
</evidence>
<keyword evidence="8" id="KW-1185">Reference proteome</keyword>
<protein>
    <recommendedName>
        <fullName evidence="4 5">Large ribosomal subunit protein bL19</fullName>
    </recommendedName>
</protein>
<dbReference type="AlphaFoldDB" id="A0A5C8ZT31"/>
<dbReference type="Pfam" id="PF01245">
    <property type="entry name" value="Ribosomal_L19"/>
    <property type="match status" value="1"/>
</dbReference>
<evidence type="ECO:0000256" key="4">
    <source>
        <dbReference type="ARBA" id="ARBA00035171"/>
    </source>
</evidence>
<organism evidence="7 8">
    <name type="scientific">Parahaliea aestuarii</name>
    <dbReference type="NCBI Taxonomy" id="1852021"/>
    <lineage>
        <taxon>Bacteria</taxon>
        <taxon>Pseudomonadati</taxon>
        <taxon>Pseudomonadota</taxon>
        <taxon>Gammaproteobacteria</taxon>
        <taxon>Cellvibrionales</taxon>
        <taxon>Halieaceae</taxon>
        <taxon>Parahaliea</taxon>
    </lineage>
</organism>
<comment type="function">
    <text evidence="5 6">This protein is located at the 30S-50S ribosomal subunit interface and may play a role in the structure and function of the aminoacyl-tRNA binding site.</text>
</comment>
<dbReference type="InterPro" id="IPR001857">
    <property type="entry name" value="Ribosomal_bL19"/>
</dbReference>
<accession>A0A5C8ZT31</accession>
<dbReference type="FunFam" id="2.30.30.790:FF:000001">
    <property type="entry name" value="50S ribosomal protein L19"/>
    <property type="match status" value="1"/>
</dbReference>
<reference evidence="7 8" key="1">
    <citation type="submission" date="2019-08" db="EMBL/GenBank/DDBJ databases">
        <title>Parahaliea maris sp. nov., isolated from the surface seawater.</title>
        <authorList>
            <person name="Liu Y."/>
        </authorList>
    </citation>
    <scope>NUCLEOTIDE SEQUENCE [LARGE SCALE GENOMIC DNA]</scope>
    <source>
        <strain evidence="7 8">S2-26</strain>
    </source>
</reference>
<dbReference type="GO" id="GO:0003735">
    <property type="term" value="F:structural constituent of ribosome"/>
    <property type="evidence" value="ECO:0007669"/>
    <property type="project" value="InterPro"/>
</dbReference>
<dbReference type="Gene3D" id="2.30.30.790">
    <property type="match status" value="1"/>
</dbReference>
<keyword evidence="3 5" id="KW-0687">Ribonucleoprotein</keyword>
<dbReference type="RefSeq" id="WP_148064318.1">
    <property type="nucleotide sequence ID" value="NZ_VRYZ01000004.1"/>
</dbReference>
<dbReference type="OrthoDB" id="9803541at2"/>
<dbReference type="PROSITE" id="PS01015">
    <property type="entry name" value="RIBOSOMAL_L19"/>
    <property type="match status" value="1"/>
</dbReference>
<proteinExistence type="inferred from homology"/>
<dbReference type="SUPFAM" id="SSF50104">
    <property type="entry name" value="Translation proteins SH3-like domain"/>
    <property type="match status" value="1"/>
</dbReference>
<comment type="similarity">
    <text evidence="1 5 6">Belongs to the bacterial ribosomal protein bL19 family.</text>
</comment>
<dbReference type="InterPro" id="IPR008991">
    <property type="entry name" value="Translation_prot_SH3-like_sf"/>
</dbReference>
<dbReference type="GO" id="GO:0006412">
    <property type="term" value="P:translation"/>
    <property type="evidence" value="ECO:0007669"/>
    <property type="project" value="UniProtKB-UniRule"/>
</dbReference>
<sequence>MSTNKIISQLDAEQMQKELPEFSPGDTVVVQVKVKEGARERLQAFEGVVIGKRNRGLNSAFTVRKISHGVGVERTFQTYSPLVDSISVKRRGDVRQAKLYYLRELSGKAARIKEKLAN</sequence>
<dbReference type="PANTHER" id="PTHR15680:SF9">
    <property type="entry name" value="LARGE RIBOSOMAL SUBUNIT PROTEIN BL19M"/>
    <property type="match status" value="1"/>
</dbReference>
<dbReference type="PRINTS" id="PR00061">
    <property type="entry name" value="RIBOSOMALL19"/>
</dbReference>
<dbReference type="HAMAP" id="MF_00402">
    <property type="entry name" value="Ribosomal_bL19"/>
    <property type="match status" value="1"/>
</dbReference>
<dbReference type="InterPro" id="IPR038657">
    <property type="entry name" value="Ribosomal_bL19_sf"/>
</dbReference>
<evidence type="ECO:0000313" key="7">
    <source>
        <dbReference type="EMBL" id="TXS91668.1"/>
    </source>
</evidence>
<evidence type="ECO:0000313" key="8">
    <source>
        <dbReference type="Proteomes" id="UP000321933"/>
    </source>
</evidence>
<dbReference type="PANTHER" id="PTHR15680">
    <property type="entry name" value="RIBOSOMAL PROTEIN L19"/>
    <property type="match status" value="1"/>
</dbReference>
<evidence type="ECO:0000256" key="6">
    <source>
        <dbReference type="RuleBase" id="RU000559"/>
    </source>
</evidence>
<evidence type="ECO:0000256" key="5">
    <source>
        <dbReference type="HAMAP-Rule" id="MF_00402"/>
    </source>
</evidence>
<name>A0A5C8ZT31_9GAMM</name>
<dbReference type="Proteomes" id="UP000321933">
    <property type="component" value="Unassembled WGS sequence"/>
</dbReference>